<dbReference type="Pfam" id="PF08241">
    <property type="entry name" value="Methyltransf_11"/>
    <property type="match status" value="1"/>
</dbReference>
<dbReference type="PANTHER" id="PTHR44942">
    <property type="entry name" value="METHYLTRANSF_11 DOMAIN-CONTAINING PROTEIN"/>
    <property type="match status" value="1"/>
</dbReference>
<accession>A0A1H9QYP7</accession>
<keyword evidence="3 5" id="KW-0808">Transferase</keyword>
<dbReference type="STRING" id="1121357.SAMN05661109_00715"/>
<evidence type="ECO:0000313" key="6">
    <source>
        <dbReference type="Proteomes" id="UP000198929"/>
    </source>
</evidence>
<evidence type="ECO:0000256" key="1">
    <source>
        <dbReference type="ARBA" id="ARBA00008361"/>
    </source>
</evidence>
<keyword evidence="2 5" id="KW-0489">Methyltransferase</keyword>
<dbReference type="GO" id="GO:0032259">
    <property type="term" value="P:methylation"/>
    <property type="evidence" value="ECO:0007669"/>
    <property type="project" value="UniProtKB-KW"/>
</dbReference>
<dbReference type="EMBL" id="FOGQ01000002">
    <property type="protein sequence ID" value="SER65604.1"/>
    <property type="molecule type" value="Genomic_DNA"/>
</dbReference>
<dbReference type="InterPro" id="IPR051052">
    <property type="entry name" value="Diverse_substrate_MTase"/>
</dbReference>
<dbReference type="Gene3D" id="3.40.50.150">
    <property type="entry name" value="Vaccinia Virus protein VP39"/>
    <property type="match status" value="1"/>
</dbReference>
<keyword evidence="6" id="KW-1185">Reference proteome</keyword>
<evidence type="ECO:0000256" key="3">
    <source>
        <dbReference type="ARBA" id="ARBA00022679"/>
    </source>
</evidence>
<dbReference type="InterPro" id="IPR029063">
    <property type="entry name" value="SAM-dependent_MTases_sf"/>
</dbReference>
<dbReference type="AlphaFoldDB" id="A0A1H9QYP7"/>
<dbReference type="PANTHER" id="PTHR44942:SF4">
    <property type="entry name" value="METHYLTRANSFERASE TYPE 11 DOMAIN-CONTAINING PROTEIN"/>
    <property type="match status" value="1"/>
</dbReference>
<organism evidence="5 6">
    <name type="scientific">Corynebacterium cystitidis DSM 20524</name>
    <dbReference type="NCBI Taxonomy" id="1121357"/>
    <lineage>
        <taxon>Bacteria</taxon>
        <taxon>Bacillati</taxon>
        <taxon>Actinomycetota</taxon>
        <taxon>Actinomycetes</taxon>
        <taxon>Mycobacteriales</taxon>
        <taxon>Corynebacteriaceae</taxon>
        <taxon>Corynebacterium</taxon>
    </lineage>
</organism>
<feature type="domain" description="Methyltransferase type 11" evidence="4">
    <location>
        <begin position="41"/>
        <end position="127"/>
    </location>
</feature>
<dbReference type="RefSeq" id="WP_092256253.1">
    <property type="nucleotide sequence ID" value="NZ_CP047199.1"/>
</dbReference>
<name>A0A1H9QYP7_9CORY</name>
<dbReference type="InterPro" id="IPR013216">
    <property type="entry name" value="Methyltransf_11"/>
</dbReference>
<comment type="similarity">
    <text evidence="1">Belongs to the methyltransferase superfamily.</text>
</comment>
<sequence>MPASNKTTFNWGEDYAKFRPTYPDKLPGLLAGLVDDTSCALDVGCGTGQLTEMLTDSFDTVVGMDISASQVGAAAGNAAYMVAEASNLPLEDKSINLVTAAQSAHWIDVDEFYAEARRVAAPGAVIALVSYGLCMIDDPEVDRIYQEFYQGEFHKFWDARRVHVETGLRNLPFPFKQIKVECPDIIKTMGVEDFLSYIGTWSASKSAQAQGSGDLLDELGDNLRYMWGSRRLDVRWPVAVRAGKLAQ</sequence>
<dbReference type="Proteomes" id="UP000198929">
    <property type="component" value="Unassembled WGS sequence"/>
</dbReference>
<evidence type="ECO:0000313" key="5">
    <source>
        <dbReference type="EMBL" id="SER65604.1"/>
    </source>
</evidence>
<reference evidence="6" key="1">
    <citation type="submission" date="2016-10" db="EMBL/GenBank/DDBJ databases">
        <authorList>
            <person name="Varghese N."/>
            <person name="Submissions S."/>
        </authorList>
    </citation>
    <scope>NUCLEOTIDE SEQUENCE [LARGE SCALE GENOMIC DNA]</scope>
    <source>
        <strain evidence="6">DSM 20524</strain>
    </source>
</reference>
<proteinExistence type="inferred from homology"/>
<evidence type="ECO:0000259" key="4">
    <source>
        <dbReference type="Pfam" id="PF08241"/>
    </source>
</evidence>
<gene>
    <name evidence="5" type="ORF">SAMN05661109_00715</name>
</gene>
<dbReference type="CDD" id="cd02440">
    <property type="entry name" value="AdoMet_MTases"/>
    <property type="match status" value="1"/>
</dbReference>
<dbReference type="SUPFAM" id="SSF53335">
    <property type="entry name" value="S-adenosyl-L-methionine-dependent methyltransferases"/>
    <property type="match status" value="1"/>
</dbReference>
<protein>
    <submittedName>
        <fullName evidence="5">Methyltransferase domain-containing protein</fullName>
    </submittedName>
</protein>
<dbReference type="GO" id="GO:0008757">
    <property type="term" value="F:S-adenosylmethionine-dependent methyltransferase activity"/>
    <property type="evidence" value="ECO:0007669"/>
    <property type="project" value="InterPro"/>
</dbReference>
<evidence type="ECO:0000256" key="2">
    <source>
        <dbReference type="ARBA" id="ARBA00022603"/>
    </source>
</evidence>